<feature type="repeat" description="WD" evidence="3">
    <location>
        <begin position="739"/>
        <end position="771"/>
    </location>
</feature>
<dbReference type="SUPFAM" id="SSF50998">
    <property type="entry name" value="Quinoprotein alcohol dehydrogenase-like"/>
    <property type="match status" value="1"/>
</dbReference>
<dbReference type="OrthoDB" id="6262491at2759"/>
<dbReference type="AlphaFoldDB" id="A0A8B8E2E4"/>
<dbReference type="PANTHER" id="PTHR19848">
    <property type="entry name" value="WD40 REPEAT PROTEIN"/>
    <property type="match status" value="1"/>
</dbReference>
<keyword evidence="2" id="KW-0677">Repeat</keyword>
<name>A0A8B8E2E4_CRAVI</name>
<dbReference type="PRINTS" id="PR00320">
    <property type="entry name" value="GPROTEINBRPT"/>
</dbReference>
<feature type="compositionally biased region" description="Polar residues" evidence="4">
    <location>
        <begin position="789"/>
        <end position="803"/>
    </location>
</feature>
<keyword evidence="1 3" id="KW-0853">WD repeat</keyword>
<dbReference type="Gene3D" id="2.130.10.10">
    <property type="entry name" value="YVTN repeat-like/Quinoprotein amine dehydrogenase"/>
    <property type="match status" value="4"/>
</dbReference>
<dbReference type="SMART" id="SM00320">
    <property type="entry name" value="WD40"/>
    <property type="match status" value="13"/>
</dbReference>
<dbReference type="SUPFAM" id="SSF50978">
    <property type="entry name" value="WD40 repeat-like"/>
    <property type="match status" value="1"/>
</dbReference>
<dbReference type="InterPro" id="IPR001680">
    <property type="entry name" value="WD40_rpt"/>
</dbReference>
<feature type="repeat" description="WD" evidence="3">
    <location>
        <begin position="188"/>
        <end position="225"/>
    </location>
</feature>
<proteinExistence type="predicted"/>
<dbReference type="PROSITE" id="PS50294">
    <property type="entry name" value="WD_REPEATS_REGION"/>
    <property type="match status" value="3"/>
</dbReference>
<keyword evidence="5" id="KW-1185">Reference proteome</keyword>
<evidence type="ECO:0000256" key="4">
    <source>
        <dbReference type="SAM" id="MobiDB-lite"/>
    </source>
</evidence>
<dbReference type="PROSITE" id="PS50082">
    <property type="entry name" value="WD_REPEATS_2"/>
    <property type="match status" value="5"/>
</dbReference>
<evidence type="ECO:0000313" key="5">
    <source>
        <dbReference type="Proteomes" id="UP000694844"/>
    </source>
</evidence>
<dbReference type="RefSeq" id="XP_022333436.1">
    <property type="nucleotide sequence ID" value="XM_022477728.1"/>
</dbReference>
<dbReference type="InterPro" id="IPR036322">
    <property type="entry name" value="WD40_repeat_dom_sf"/>
</dbReference>
<feature type="repeat" description="WD" evidence="3">
    <location>
        <begin position="569"/>
        <end position="595"/>
    </location>
</feature>
<sequence length="835" mass="94195">MAMEKHYTLRDTHTRAITSIGYNPARREILIGCEDGVIKFWEAEGGKLVMTAYEHKGWVTDFLFWASPKLMLSAANDGNIIAWSTGGTVYDKIPIGMPVYCMAINHRREQLVCGVNGSVRVYDLDEEKESGHVINTEVLYIAREHTDIVRCILCHESRIYSAGYDQKIVIYDSSYSRDNSLAPSHQHPKAHDAGICCMRLEKDNENNQWLMTGSFDKTVKIWSIDGKFTHKLDNFLATISGICYVPRNKTVWVAGGTSYASLFDPKSGDNVSDFIGTFQQQEEEKYQLQILKYIPELNEVIASTSRRHLVVWKYNSSGCITALKCSSNLESLCYTKKVPILIFSGDNEGVIIKWERMQSNHFMYSKELYQLSDNKLKKQKKVGSKARELLLEQQLNQSPSKLLTDSQTSKVEASKQKINSARSHYAYNKPLIPPPSVHNHPNTTILKIVFVERFDYIIAASEDSNIYVWAFDSDAVKALKDMKPMDMEKLVAKYSILLDPDSELLPQNRPNTLEVTTNEDEDEEEISSVKSDSDSVTNRVAGFVCKYVFAEHMSCVTSMVVIGKEHGMDTTYLLSGGWDKRICIWDLEKGTLEGTFRNTAPGAAYESLEFACDGVILDMDYAPKHKEFAYASSDRMVYIRKFSTNGAKMTLVNTLQGHEGEVTCVRWNVHGKGSWVTGSEDGTIRIWSGSGLNDCEQILAAQGGVCCICIDKLNGSIVAGVQNTIRVYDCEHYRLVQTNVGHTDAVRSIIHIPERSQYVSCSWDQTIRVWNAWKKPKRRVIPKNDNKHMTLTSGDGDKPSSTGSEKKVAFSDIDGEEEMAKIPEEDEEDLRIEDV</sequence>
<reference evidence="6" key="1">
    <citation type="submission" date="2025-08" db="UniProtKB">
        <authorList>
            <consortium name="RefSeq"/>
        </authorList>
    </citation>
    <scope>IDENTIFICATION</scope>
    <source>
        <tissue evidence="6">Whole sample</tissue>
    </source>
</reference>
<feature type="region of interest" description="Disordered" evidence="4">
    <location>
        <begin position="781"/>
        <end position="835"/>
    </location>
</feature>
<evidence type="ECO:0000313" key="6">
    <source>
        <dbReference type="RefSeq" id="XP_022333436.1"/>
    </source>
</evidence>
<dbReference type="InterPro" id="IPR011047">
    <property type="entry name" value="Quinoprotein_ADH-like_sf"/>
</dbReference>
<dbReference type="KEGG" id="cvn:111130569"/>
<protein>
    <submittedName>
        <fullName evidence="6">Uncharacterized protein LOC111130569 isoform X1</fullName>
    </submittedName>
</protein>
<feature type="repeat" description="WD" evidence="3">
    <location>
        <begin position="655"/>
        <end position="688"/>
    </location>
</feature>
<feature type="compositionally biased region" description="Acidic residues" evidence="4">
    <location>
        <begin position="824"/>
        <end position="835"/>
    </location>
</feature>
<gene>
    <name evidence="6" type="primary">LOC111130569</name>
</gene>
<evidence type="ECO:0000256" key="3">
    <source>
        <dbReference type="PROSITE-ProRule" id="PRU00221"/>
    </source>
</evidence>
<dbReference type="InterPro" id="IPR015943">
    <property type="entry name" value="WD40/YVTN_repeat-like_dom_sf"/>
</dbReference>
<feature type="repeat" description="WD" evidence="3">
    <location>
        <begin position="10"/>
        <end position="51"/>
    </location>
</feature>
<organism evidence="5 6">
    <name type="scientific">Crassostrea virginica</name>
    <name type="common">Eastern oyster</name>
    <dbReference type="NCBI Taxonomy" id="6565"/>
    <lineage>
        <taxon>Eukaryota</taxon>
        <taxon>Metazoa</taxon>
        <taxon>Spiralia</taxon>
        <taxon>Lophotrochozoa</taxon>
        <taxon>Mollusca</taxon>
        <taxon>Bivalvia</taxon>
        <taxon>Autobranchia</taxon>
        <taxon>Pteriomorphia</taxon>
        <taxon>Ostreida</taxon>
        <taxon>Ostreoidea</taxon>
        <taxon>Ostreidae</taxon>
        <taxon>Crassostrea</taxon>
    </lineage>
</organism>
<evidence type="ECO:0000256" key="1">
    <source>
        <dbReference type="ARBA" id="ARBA00022574"/>
    </source>
</evidence>
<dbReference type="PANTHER" id="PTHR19848:SF8">
    <property type="entry name" value="F-BOX AND WD REPEAT DOMAIN CONTAINING 7"/>
    <property type="match status" value="1"/>
</dbReference>
<dbReference type="InterPro" id="IPR020472">
    <property type="entry name" value="WD40_PAC1"/>
</dbReference>
<dbReference type="GeneID" id="111130569"/>
<dbReference type="Proteomes" id="UP000694844">
    <property type="component" value="Chromosome 4"/>
</dbReference>
<dbReference type="Pfam" id="PF00400">
    <property type="entry name" value="WD40"/>
    <property type="match status" value="5"/>
</dbReference>
<accession>A0A8B8E2E4</accession>
<evidence type="ECO:0000256" key="2">
    <source>
        <dbReference type="ARBA" id="ARBA00022737"/>
    </source>
</evidence>